<dbReference type="Pfam" id="PF05002">
    <property type="entry name" value="SGS"/>
    <property type="match status" value="1"/>
</dbReference>
<protein>
    <submittedName>
        <fullName evidence="4">Sgs domain-containing protein</fullName>
    </submittedName>
</protein>
<dbReference type="CDD" id="cd06466">
    <property type="entry name" value="p23_CS_SGT1_like"/>
    <property type="match status" value="1"/>
</dbReference>
<feature type="region of interest" description="Disordered" evidence="1">
    <location>
        <begin position="1"/>
        <end position="21"/>
    </location>
</feature>
<dbReference type="VEuPathDB" id="ToxoDB:CSUI_005299"/>
<gene>
    <name evidence="4" type="ORF">CSUI_005299</name>
</gene>
<evidence type="ECO:0000313" key="5">
    <source>
        <dbReference type="Proteomes" id="UP000221165"/>
    </source>
</evidence>
<proteinExistence type="predicted"/>
<dbReference type="AlphaFoldDB" id="A0A2C6KXZ9"/>
<reference evidence="4 5" key="1">
    <citation type="journal article" date="2017" name="Int. J. Parasitol.">
        <title>The genome of the protozoan parasite Cystoisospora suis and a reverse vaccinology approach to identify vaccine candidates.</title>
        <authorList>
            <person name="Palmieri N."/>
            <person name="Shrestha A."/>
            <person name="Ruttkowski B."/>
            <person name="Beck T."/>
            <person name="Vogl C."/>
            <person name="Tomley F."/>
            <person name="Blake D.P."/>
            <person name="Joachim A."/>
        </authorList>
    </citation>
    <scope>NUCLEOTIDE SEQUENCE [LARGE SCALE GENOMIC DNA]</scope>
    <source>
        <strain evidence="4 5">Wien I</strain>
    </source>
</reference>
<dbReference type="InterPro" id="IPR008978">
    <property type="entry name" value="HSP20-like_chaperone"/>
</dbReference>
<name>A0A2C6KXZ9_9APIC</name>
<dbReference type="EMBL" id="MIGC01002565">
    <property type="protein sequence ID" value="PHJ20865.1"/>
    <property type="molecule type" value="Genomic_DNA"/>
</dbReference>
<keyword evidence="5" id="KW-1185">Reference proteome</keyword>
<comment type="caution">
    <text evidence="4">The sequence shown here is derived from an EMBL/GenBank/DDBJ whole genome shotgun (WGS) entry which is preliminary data.</text>
</comment>
<dbReference type="InterPro" id="IPR007052">
    <property type="entry name" value="CS_dom"/>
</dbReference>
<dbReference type="Gene3D" id="2.60.40.790">
    <property type="match status" value="1"/>
</dbReference>
<dbReference type="GO" id="GO:0051087">
    <property type="term" value="F:protein-folding chaperone binding"/>
    <property type="evidence" value="ECO:0007669"/>
    <property type="project" value="InterPro"/>
</dbReference>
<evidence type="ECO:0000259" key="2">
    <source>
        <dbReference type="PROSITE" id="PS51048"/>
    </source>
</evidence>
<dbReference type="SUPFAM" id="SSF49764">
    <property type="entry name" value="HSP20-like chaperones"/>
    <property type="match status" value="1"/>
</dbReference>
<sequence length="281" mass="30818">MAAATAPQPADNSSSAVAGRVSAGQTPRFEWMQSSERLGLTFFVKNLTPEDIRAIDFKPREFRLSFLIPHSPAQPDGTGTAAEHREVFDFHIGQLLEEIVPEECKYTVGPRKVEVSLKKRRPGLHWNTLEATQPGSPHLLSAFLQPYSGTSGGGGAAGPSDGRDSESRKEGHGKTALSAGDATPQQPLYPSSKKKVDWNKVEKELDEELKDETKEGDAALQQLFQQIYANADEDTRRAMIKSYQTSGGTVLSTNWSEVKGKNYEATVTAPDGQEVRRWTES</sequence>
<organism evidence="4 5">
    <name type="scientific">Cystoisospora suis</name>
    <dbReference type="NCBI Taxonomy" id="483139"/>
    <lineage>
        <taxon>Eukaryota</taxon>
        <taxon>Sar</taxon>
        <taxon>Alveolata</taxon>
        <taxon>Apicomplexa</taxon>
        <taxon>Conoidasida</taxon>
        <taxon>Coccidia</taxon>
        <taxon>Eucoccidiorida</taxon>
        <taxon>Eimeriorina</taxon>
        <taxon>Sarcocystidae</taxon>
        <taxon>Cystoisospora</taxon>
    </lineage>
</organism>
<dbReference type="RefSeq" id="XP_067922550.1">
    <property type="nucleotide sequence ID" value="XM_068065476.1"/>
</dbReference>
<evidence type="ECO:0000313" key="4">
    <source>
        <dbReference type="EMBL" id="PHJ20865.1"/>
    </source>
</evidence>
<dbReference type="Proteomes" id="UP000221165">
    <property type="component" value="Unassembled WGS sequence"/>
</dbReference>
<dbReference type="PANTHER" id="PTHR45862">
    <property type="entry name" value="PROTEIN SGT1 HOMOLOG"/>
    <property type="match status" value="1"/>
</dbReference>
<dbReference type="PROSITE" id="PS51203">
    <property type="entry name" value="CS"/>
    <property type="match status" value="1"/>
</dbReference>
<feature type="domain" description="CS" evidence="3">
    <location>
        <begin position="24"/>
        <end position="130"/>
    </location>
</feature>
<accession>A0A2C6KXZ9</accession>
<dbReference type="InterPro" id="IPR007699">
    <property type="entry name" value="SGS_dom"/>
</dbReference>
<feature type="domain" description="SGS" evidence="2">
    <location>
        <begin position="188"/>
        <end position="280"/>
    </location>
</feature>
<evidence type="ECO:0000256" key="1">
    <source>
        <dbReference type="SAM" id="MobiDB-lite"/>
    </source>
</evidence>
<dbReference type="OrthoDB" id="1898560at2759"/>
<feature type="region of interest" description="Disordered" evidence="1">
    <location>
        <begin position="128"/>
        <end position="197"/>
    </location>
</feature>
<feature type="compositionally biased region" description="Basic and acidic residues" evidence="1">
    <location>
        <begin position="161"/>
        <end position="173"/>
    </location>
</feature>
<dbReference type="PROSITE" id="PS51048">
    <property type="entry name" value="SGS"/>
    <property type="match status" value="1"/>
</dbReference>
<evidence type="ECO:0000259" key="3">
    <source>
        <dbReference type="PROSITE" id="PS51203"/>
    </source>
</evidence>
<dbReference type="GeneID" id="94428687"/>
<dbReference type="InterPro" id="IPR044563">
    <property type="entry name" value="Sgt1-like"/>
</dbReference>
<dbReference type="Pfam" id="PF04969">
    <property type="entry name" value="CS"/>
    <property type="match status" value="1"/>
</dbReference>